<gene>
    <name evidence="4" type="ORF">NCTC13465_01774</name>
</gene>
<organism evidence="4 5">
    <name type="scientific">Klebsiella pneumoniae</name>
    <dbReference type="NCBI Taxonomy" id="573"/>
    <lineage>
        <taxon>Bacteria</taxon>
        <taxon>Pseudomonadati</taxon>
        <taxon>Pseudomonadota</taxon>
        <taxon>Gammaproteobacteria</taxon>
        <taxon>Enterobacterales</taxon>
        <taxon>Enterobacteriaceae</taxon>
        <taxon>Klebsiella/Raoultella group</taxon>
        <taxon>Klebsiella</taxon>
        <taxon>Klebsiella pneumoniae complex</taxon>
    </lineage>
</organism>
<evidence type="ECO:0000313" key="4">
    <source>
        <dbReference type="EMBL" id="SQC43293.1"/>
    </source>
</evidence>
<reference evidence="4 5" key="1">
    <citation type="submission" date="2018-06" db="EMBL/GenBank/DDBJ databases">
        <authorList>
            <consortium name="Pathogen Informatics"/>
            <person name="Doyle S."/>
        </authorList>
    </citation>
    <scope>NUCLEOTIDE SEQUENCE [LARGE SCALE GENOMIC DNA]</scope>
    <source>
        <strain evidence="4 5">NCTC13465</strain>
    </source>
</reference>
<dbReference type="Proteomes" id="UP000251721">
    <property type="component" value="Unassembled WGS sequence"/>
</dbReference>
<feature type="region of interest" description="Disordered" evidence="2">
    <location>
        <begin position="363"/>
        <end position="387"/>
    </location>
</feature>
<evidence type="ECO:0000256" key="2">
    <source>
        <dbReference type="SAM" id="MobiDB-lite"/>
    </source>
</evidence>
<dbReference type="GO" id="GO:0003677">
    <property type="term" value="F:DNA binding"/>
    <property type="evidence" value="ECO:0007669"/>
    <property type="project" value="UniProtKB-KW"/>
</dbReference>
<dbReference type="AlphaFoldDB" id="A0A2X3F348"/>
<evidence type="ECO:0000259" key="3">
    <source>
        <dbReference type="Pfam" id="PF12852"/>
    </source>
</evidence>
<feature type="domain" description="AraC-type transcription regulator ligand-binding" evidence="3">
    <location>
        <begin position="7"/>
        <end position="195"/>
    </location>
</feature>
<feature type="compositionally biased region" description="Low complexity" evidence="2">
    <location>
        <begin position="363"/>
        <end position="379"/>
    </location>
</feature>
<evidence type="ECO:0000313" key="5">
    <source>
        <dbReference type="Proteomes" id="UP000251721"/>
    </source>
</evidence>
<dbReference type="EMBL" id="UAWQ01000014">
    <property type="protein sequence ID" value="SQC43293.1"/>
    <property type="molecule type" value="Genomic_DNA"/>
</dbReference>
<feature type="region of interest" description="Disordered" evidence="2">
    <location>
        <begin position="286"/>
        <end position="308"/>
    </location>
</feature>
<sequence length="387" mass="41702">MSQPAIDLTSELLRGMRLSGVNYRRIETARPFGVGFSAVAGKAQFHFISRGPVLLRMASGEQFTLESGDALFIPNGDGHALLSDPQATVVNVAQLPSETVCSTVSCINAGDQPDCPERAVIFSGCMDFELGGMQPLVKAMPEVMRVSSLLTTWPEIQPLLGAMERESLTRQAGYAGILARLADVVAALIVRGWVACGCGNATGWVQVLRDPRLAKAIYAMHQRPGGQLESGKIWRGRRVFHARCSRNVFSPPPAPPPPAISPSCVCGWRCSTSPMKAWRWKKSPSASGINRWRPSAGLSNASPASRREPCAPRHARVSLYVKRYTPLPTRKRCPLSAGLATRNTSSVSWLAAPSRKINCWPPTSSPCSPSGGKPSSGLPAIAHRLRD</sequence>
<dbReference type="InterPro" id="IPR032783">
    <property type="entry name" value="AraC_lig"/>
</dbReference>
<accession>A0A2X3F348</accession>
<name>A0A2X3F348_KLEPN</name>
<dbReference type="Pfam" id="PF12852">
    <property type="entry name" value="Cupin_6"/>
    <property type="match status" value="1"/>
</dbReference>
<protein>
    <submittedName>
        <fullName evidence="4">AraC family transcriptional regulator</fullName>
    </submittedName>
</protein>
<keyword evidence="1" id="KW-0238">DNA-binding</keyword>
<evidence type="ECO:0000256" key="1">
    <source>
        <dbReference type="ARBA" id="ARBA00023125"/>
    </source>
</evidence>
<proteinExistence type="predicted"/>